<evidence type="ECO:0000256" key="1">
    <source>
        <dbReference type="SAM" id="MobiDB-lite"/>
    </source>
</evidence>
<sequence length="463" mass="52765">MGVQPRRYIVKVTAVGGLLCLISILYLYSSASFRDSLPSFDSLFPSGRVRASCTPEAWSQGNWSYRPHFPNANLTLTDRTEAFKYNGLEGCASDREFWWHLGVDREEQWDRFPAVMDYEWVPGDECSGVRSLTGAALIKDLVEKGGWLVLGDSITENHFFSLSCTLFPHVRATPNYTENPYFDRAWAQNLYLSSKSPLLPTLNLPPGFSIEETPLVTFRRVDLLLSQYELESLHRSRNPSLYSSDSNFTLFSEEKFWSLSPSEYMPLFTSPLPQARYATLIVSTGGHWTTTVFGGLRNESRAEEGYGIDSVLELFRQGMTEWAEDVQRALEEDRRIQMRKALAGMVGGNFANHIGGDSGRKTSGNSNDGEKPVEPWDEWHPYKWNWYNWPWISDMNSIFQDILSSSSSYPDIHFLPIDRPALLRPDAHATGDCLHLLTGTGVLEGWTHYIWHFVTRELPGRIR</sequence>
<keyword evidence="2" id="KW-0812">Transmembrane</keyword>
<dbReference type="AlphaFoldDB" id="A0A4V3XCK9"/>
<name>A0A4V3XCK9_9AGAM</name>
<feature type="transmembrane region" description="Helical" evidence="2">
    <location>
        <begin position="12"/>
        <end position="29"/>
    </location>
</feature>
<dbReference type="EMBL" id="SGPL01000903">
    <property type="protein sequence ID" value="THH06223.1"/>
    <property type="molecule type" value="Genomic_DNA"/>
</dbReference>
<accession>A0A4V3XCK9</accession>
<keyword evidence="2" id="KW-0472">Membrane</keyword>
<reference evidence="3 4" key="1">
    <citation type="submission" date="2019-02" db="EMBL/GenBank/DDBJ databases">
        <title>Genome sequencing of the rare red list fungi Bondarzewia mesenterica.</title>
        <authorList>
            <person name="Buettner E."/>
            <person name="Kellner H."/>
        </authorList>
    </citation>
    <scope>NUCLEOTIDE SEQUENCE [LARGE SCALE GENOMIC DNA]</scope>
    <source>
        <strain evidence="3 4">DSM 108281</strain>
    </source>
</reference>
<dbReference type="Proteomes" id="UP000310158">
    <property type="component" value="Unassembled WGS sequence"/>
</dbReference>
<keyword evidence="4" id="KW-1185">Reference proteome</keyword>
<evidence type="ECO:0000256" key="2">
    <source>
        <dbReference type="SAM" id="Phobius"/>
    </source>
</evidence>
<evidence type="ECO:0000313" key="4">
    <source>
        <dbReference type="Proteomes" id="UP000310158"/>
    </source>
</evidence>
<organism evidence="3 4">
    <name type="scientific">Bondarzewia mesenterica</name>
    <dbReference type="NCBI Taxonomy" id="1095465"/>
    <lineage>
        <taxon>Eukaryota</taxon>
        <taxon>Fungi</taxon>
        <taxon>Dikarya</taxon>
        <taxon>Basidiomycota</taxon>
        <taxon>Agaricomycotina</taxon>
        <taxon>Agaricomycetes</taxon>
        <taxon>Russulales</taxon>
        <taxon>Bondarzewiaceae</taxon>
        <taxon>Bondarzewia</taxon>
    </lineage>
</organism>
<keyword evidence="2" id="KW-1133">Transmembrane helix</keyword>
<evidence type="ECO:0000313" key="3">
    <source>
        <dbReference type="EMBL" id="THH06223.1"/>
    </source>
</evidence>
<proteinExistence type="predicted"/>
<protein>
    <submittedName>
        <fullName evidence="3">Uncharacterized protein</fullName>
    </submittedName>
</protein>
<feature type="region of interest" description="Disordered" evidence="1">
    <location>
        <begin position="353"/>
        <end position="374"/>
    </location>
</feature>
<dbReference type="OrthoDB" id="630188at2759"/>
<gene>
    <name evidence="3" type="ORF">EW146_g9686</name>
</gene>
<comment type="caution">
    <text evidence="3">The sequence shown here is derived from an EMBL/GenBank/DDBJ whole genome shotgun (WGS) entry which is preliminary data.</text>
</comment>